<gene>
    <name evidence="2" type="ORF">SAMN05216189_1003215</name>
    <name evidence="3" type="ORF">SAMN06295949_1222</name>
</gene>
<dbReference type="AlphaFoldDB" id="A0A239LVY7"/>
<keyword evidence="1" id="KW-0732">Signal</keyword>
<dbReference type="Proteomes" id="UP000199693">
    <property type="component" value="Unassembled WGS sequence"/>
</dbReference>
<reference evidence="2 5" key="1">
    <citation type="submission" date="2016-10" db="EMBL/GenBank/DDBJ databases">
        <authorList>
            <person name="de Groot N.N."/>
        </authorList>
    </citation>
    <scope>NUCLEOTIDE SEQUENCE [LARGE SCALE GENOMIC DNA]</scope>
    <source>
        <strain evidence="2 5">CCM 7361</strain>
    </source>
</reference>
<organism evidence="2 5">
    <name type="scientific">Pseudomonas delhiensis</name>
    <dbReference type="NCBI Taxonomy" id="366289"/>
    <lineage>
        <taxon>Bacteria</taxon>
        <taxon>Pseudomonadati</taxon>
        <taxon>Pseudomonadota</taxon>
        <taxon>Gammaproteobacteria</taxon>
        <taxon>Pseudomonadales</taxon>
        <taxon>Pseudomonadaceae</taxon>
        <taxon>Pseudomonas</taxon>
    </lineage>
</organism>
<evidence type="ECO:0000313" key="5">
    <source>
        <dbReference type="Proteomes" id="UP000199693"/>
    </source>
</evidence>
<dbReference type="Proteomes" id="UP000198309">
    <property type="component" value="Unassembled WGS sequence"/>
</dbReference>
<evidence type="ECO:0000313" key="4">
    <source>
        <dbReference type="Proteomes" id="UP000198309"/>
    </source>
</evidence>
<dbReference type="EMBL" id="FZPC01000022">
    <property type="protein sequence ID" value="SNT33784.1"/>
    <property type="molecule type" value="Genomic_DNA"/>
</dbReference>
<dbReference type="EMBL" id="FNEC01000003">
    <property type="protein sequence ID" value="SDI27224.1"/>
    <property type="molecule type" value="Genomic_DNA"/>
</dbReference>
<proteinExistence type="predicted"/>
<evidence type="ECO:0000313" key="3">
    <source>
        <dbReference type="EMBL" id="SNT33784.1"/>
    </source>
</evidence>
<feature type="signal peptide" evidence="1">
    <location>
        <begin position="1"/>
        <end position="27"/>
    </location>
</feature>
<dbReference type="RefSeq" id="WP_139210172.1">
    <property type="nucleotide sequence ID" value="NZ_FNEC01000003.1"/>
</dbReference>
<name>A0A239LVY7_9PSED</name>
<accession>A0A239LVY7</accession>
<keyword evidence="4" id="KW-1185">Reference proteome</keyword>
<reference evidence="3 4" key="2">
    <citation type="submission" date="2017-06" db="EMBL/GenBank/DDBJ databases">
        <authorList>
            <person name="Varghese N."/>
            <person name="Submissions S."/>
        </authorList>
    </citation>
    <scope>NUCLEOTIDE SEQUENCE [LARGE SCALE GENOMIC DNA]</scope>
    <source>
        <strain evidence="3 4">RLD-1</strain>
    </source>
</reference>
<feature type="chain" id="PRO_5030040965" evidence="1">
    <location>
        <begin position="28"/>
        <end position="173"/>
    </location>
</feature>
<protein>
    <submittedName>
        <fullName evidence="2">OmpA-OmpF porin, OOP family</fullName>
    </submittedName>
</protein>
<sequence>MRIQTRYRKLALAVVLAGLLVPSLALAQTGQASKPQVFGEAYRAVPPAAPDQARVIYYRPASAAAKPTGANVYIGGHFHTSLLPGGFTTFCLPPGQHLLGAYQNEAPLYRGKTEELYRVSLEAGKTYFVKVSEDAKGQPVSVGREEAERSLNGAREQTHAISRAEAPVCKSAL</sequence>
<evidence type="ECO:0000313" key="2">
    <source>
        <dbReference type="EMBL" id="SDI27224.1"/>
    </source>
</evidence>
<evidence type="ECO:0000256" key="1">
    <source>
        <dbReference type="SAM" id="SignalP"/>
    </source>
</evidence>